<dbReference type="InterPro" id="IPR006575">
    <property type="entry name" value="RWD_dom"/>
</dbReference>
<dbReference type="InterPro" id="IPR027417">
    <property type="entry name" value="P-loop_NTPase"/>
</dbReference>
<feature type="region of interest" description="Disordered" evidence="6">
    <location>
        <begin position="799"/>
        <end position="819"/>
    </location>
</feature>
<dbReference type="GO" id="GO:0016787">
    <property type="term" value="F:hydrolase activity"/>
    <property type="evidence" value="ECO:0007669"/>
    <property type="project" value="UniProtKB-KW"/>
</dbReference>
<dbReference type="InterPro" id="IPR002464">
    <property type="entry name" value="DNA/RNA_helicase_DEAH_CS"/>
</dbReference>
<keyword evidence="12" id="KW-1185">Reference proteome</keyword>
<feature type="compositionally biased region" description="Polar residues" evidence="6">
    <location>
        <begin position="1236"/>
        <end position="1245"/>
    </location>
</feature>
<name>A0AA43QN14_9LECA</name>
<dbReference type="InterPro" id="IPR001650">
    <property type="entry name" value="Helicase_C-like"/>
</dbReference>
<evidence type="ECO:0000256" key="5">
    <source>
        <dbReference type="ARBA" id="ARBA00022840"/>
    </source>
</evidence>
<dbReference type="SMART" id="SM00591">
    <property type="entry name" value="RWD"/>
    <property type="match status" value="1"/>
</dbReference>
<dbReference type="GO" id="GO:0003724">
    <property type="term" value="F:RNA helicase activity"/>
    <property type="evidence" value="ECO:0007669"/>
    <property type="project" value="UniProtKB-EC"/>
</dbReference>
<dbReference type="SUPFAM" id="SSF54768">
    <property type="entry name" value="dsRNA-binding domain-like"/>
    <property type="match status" value="1"/>
</dbReference>
<dbReference type="Gene3D" id="1.10.8.10">
    <property type="entry name" value="DNA helicase RuvA subunit, C-terminal domain"/>
    <property type="match status" value="1"/>
</dbReference>
<proteinExistence type="predicted"/>
<feature type="compositionally biased region" description="Polar residues" evidence="6">
    <location>
        <begin position="39"/>
        <end position="49"/>
    </location>
</feature>
<dbReference type="Pfam" id="PF07717">
    <property type="entry name" value="OB_NTP_bind"/>
    <property type="match status" value="1"/>
</dbReference>
<dbReference type="SUPFAM" id="SSF52540">
    <property type="entry name" value="P-loop containing nucleoside triphosphate hydrolases"/>
    <property type="match status" value="1"/>
</dbReference>
<dbReference type="InterPro" id="IPR015940">
    <property type="entry name" value="UBA"/>
</dbReference>
<dbReference type="Pfam" id="PF24899">
    <property type="entry name" value="UBA_DHX29"/>
    <property type="match status" value="1"/>
</dbReference>
<feature type="region of interest" description="Disordered" evidence="6">
    <location>
        <begin position="1234"/>
        <end position="1266"/>
    </location>
</feature>
<dbReference type="FunFam" id="3.40.50.300:FF:001214">
    <property type="entry name" value="DExH-box ATP-dependent RNA helicase"/>
    <property type="match status" value="1"/>
</dbReference>
<organism evidence="11 12">
    <name type="scientific">Ramalina farinacea</name>
    <dbReference type="NCBI Taxonomy" id="258253"/>
    <lineage>
        <taxon>Eukaryota</taxon>
        <taxon>Fungi</taxon>
        <taxon>Dikarya</taxon>
        <taxon>Ascomycota</taxon>
        <taxon>Pezizomycotina</taxon>
        <taxon>Lecanoromycetes</taxon>
        <taxon>OSLEUM clade</taxon>
        <taxon>Lecanoromycetidae</taxon>
        <taxon>Lecanorales</taxon>
        <taxon>Lecanorineae</taxon>
        <taxon>Ramalinaceae</taxon>
        <taxon>Ramalina</taxon>
    </lineage>
</organism>
<dbReference type="Pfam" id="PF21010">
    <property type="entry name" value="HA2_C"/>
    <property type="match status" value="1"/>
</dbReference>
<comment type="caution">
    <text evidence="11">The sequence shown here is derived from an EMBL/GenBank/DDBJ whole genome shotgun (WGS) entry which is preliminary data.</text>
</comment>
<dbReference type="InterPro" id="IPR048333">
    <property type="entry name" value="HA2_WH"/>
</dbReference>
<keyword evidence="2" id="KW-0547">Nucleotide-binding</keyword>
<dbReference type="Pfam" id="PF05773">
    <property type="entry name" value="RWD"/>
    <property type="match status" value="1"/>
</dbReference>
<dbReference type="InterPro" id="IPR056890">
    <property type="entry name" value="UBA_DHX29-like"/>
</dbReference>
<dbReference type="PROSITE" id="PS51194">
    <property type="entry name" value="HELICASE_CTER"/>
    <property type="match status" value="1"/>
</dbReference>
<dbReference type="Pfam" id="PF24385">
    <property type="entry name" value="DSRM_DHX29"/>
    <property type="match status" value="1"/>
</dbReference>
<dbReference type="CDD" id="cd18791">
    <property type="entry name" value="SF2_C_RHA"/>
    <property type="match status" value="1"/>
</dbReference>
<dbReference type="SUPFAM" id="SSF54495">
    <property type="entry name" value="UBC-like"/>
    <property type="match status" value="1"/>
</dbReference>
<dbReference type="Gene3D" id="1.20.120.1080">
    <property type="match status" value="1"/>
</dbReference>
<dbReference type="EMBL" id="JAPUFD010000009">
    <property type="protein sequence ID" value="MDI1489477.1"/>
    <property type="molecule type" value="Genomic_DNA"/>
</dbReference>
<dbReference type="FunFam" id="1.20.120.1080:FF:000002">
    <property type="entry name" value="Putative ATP-dependent RNA helicase DHX36"/>
    <property type="match status" value="1"/>
</dbReference>
<feature type="domain" description="Helicase C-terminal" evidence="10">
    <location>
        <begin position="840"/>
        <end position="1004"/>
    </location>
</feature>
<dbReference type="SMART" id="SM00490">
    <property type="entry name" value="HELICc"/>
    <property type="match status" value="1"/>
</dbReference>
<dbReference type="InterPro" id="IPR009060">
    <property type="entry name" value="UBA-like_sf"/>
</dbReference>
<evidence type="ECO:0000259" key="9">
    <source>
        <dbReference type="PROSITE" id="PS51192"/>
    </source>
</evidence>
<evidence type="ECO:0000256" key="3">
    <source>
        <dbReference type="ARBA" id="ARBA00022801"/>
    </source>
</evidence>
<dbReference type="GO" id="GO:0005524">
    <property type="term" value="F:ATP binding"/>
    <property type="evidence" value="ECO:0007669"/>
    <property type="project" value="UniProtKB-KW"/>
</dbReference>
<evidence type="ECO:0000313" key="11">
    <source>
        <dbReference type="EMBL" id="MDI1489477.1"/>
    </source>
</evidence>
<dbReference type="Pfam" id="PF04408">
    <property type="entry name" value="WHD_HA2"/>
    <property type="match status" value="1"/>
</dbReference>
<evidence type="ECO:0000256" key="2">
    <source>
        <dbReference type="ARBA" id="ARBA00022741"/>
    </source>
</evidence>
<evidence type="ECO:0000259" key="8">
    <source>
        <dbReference type="PROSITE" id="PS50908"/>
    </source>
</evidence>
<evidence type="ECO:0000256" key="1">
    <source>
        <dbReference type="ARBA" id="ARBA00012552"/>
    </source>
</evidence>
<dbReference type="SMART" id="SM00847">
    <property type="entry name" value="HA2"/>
    <property type="match status" value="1"/>
</dbReference>
<dbReference type="PANTHER" id="PTHR18934:SF267">
    <property type="entry name" value="ATP-DEPENDENT RNA HELICASE YLR419W-RELATED"/>
    <property type="match status" value="1"/>
</dbReference>
<keyword evidence="5" id="KW-0067">ATP-binding</keyword>
<dbReference type="InterPro" id="IPR011545">
    <property type="entry name" value="DEAD/DEAH_box_helicase_dom"/>
</dbReference>
<dbReference type="Proteomes" id="UP001161017">
    <property type="component" value="Unassembled WGS sequence"/>
</dbReference>
<protein>
    <recommendedName>
        <fullName evidence="1">RNA helicase</fullName>
        <ecNumber evidence="1">3.6.4.13</ecNumber>
    </recommendedName>
</protein>
<feature type="region of interest" description="Disordered" evidence="6">
    <location>
        <begin position="1"/>
        <end position="56"/>
    </location>
</feature>
<dbReference type="PROSITE" id="PS51192">
    <property type="entry name" value="HELICASE_ATP_BIND_1"/>
    <property type="match status" value="1"/>
</dbReference>
<dbReference type="Pfam" id="PF00270">
    <property type="entry name" value="DEAD"/>
    <property type="match status" value="1"/>
</dbReference>
<reference evidence="11" key="1">
    <citation type="journal article" date="2023" name="Genome Biol. Evol.">
        <title>First Whole Genome Sequence and Flow Cytometry Genome Size Data for the Lichen-Forming Fungus Ramalina farinacea (Ascomycota).</title>
        <authorList>
            <person name="Llewellyn T."/>
            <person name="Mian S."/>
            <person name="Hill R."/>
            <person name="Leitch I.J."/>
            <person name="Gaya E."/>
        </authorList>
    </citation>
    <scope>NUCLEOTIDE SEQUENCE</scope>
    <source>
        <strain evidence="11">LIQ254RAFAR</strain>
    </source>
</reference>
<dbReference type="InterPro" id="IPR011709">
    <property type="entry name" value="DEAD-box_helicase_OB_fold"/>
</dbReference>
<dbReference type="PROSITE" id="PS00690">
    <property type="entry name" value="DEAH_ATP_HELICASE"/>
    <property type="match status" value="1"/>
</dbReference>
<keyword evidence="3 11" id="KW-0378">Hydrolase</keyword>
<dbReference type="GO" id="GO:1990904">
    <property type="term" value="C:ribonucleoprotein complex"/>
    <property type="evidence" value="ECO:0007669"/>
    <property type="project" value="UniProtKB-ARBA"/>
</dbReference>
<evidence type="ECO:0000259" key="10">
    <source>
        <dbReference type="PROSITE" id="PS51194"/>
    </source>
</evidence>
<evidence type="ECO:0000313" key="12">
    <source>
        <dbReference type="Proteomes" id="UP001161017"/>
    </source>
</evidence>
<dbReference type="Gene3D" id="3.10.110.10">
    <property type="entry name" value="Ubiquitin Conjugating Enzyme"/>
    <property type="match status" value="1"/>
</dbReference>
<dbReference type="CDD" id="cd23827">
    <property type="entry name" value="RWD_YLR419W-like"/>
    <property type="match status" value="1"/>
</dbReference>
<dbReference type="InterPro" id="IPR016135">
    <property type="entry name" value="UBQ-conjugating_enzyme/RWD"/>
</dbReference>
<dbReference type="FunFam" id="3.40.50.300:FF:000868">
    <property type="entry name" value="DEAD/DEAH box helicase, putative"/>
    <property type="match status" value="1"/>
</dbReference>
<dbReference type="SUPFAM" id="SSF46934">
    <property type="entry name" value="UBA-like"/>
    <property type="match status" value="1"/>
</dbReference>
<keyword evidence="4 11" id="KW-0347">Helicase</keyword>
<evidence type="ECO:0000259" key="7">
    <source>
        <dbReference type="PROSITE" id="PS50030"/>
    </source>
</evidence>
<accession>A0AA43QN14</accession>
<dbReference type="GO" id="GO:0003723">
    <property type="term" value="F:RNA binding"/>
    <property type="evidence" value="ECO:0007669"/>
    <property type="project" value="TreeGrafter"/>
</dbReference>
<feature type="domain" description="RWD" evidence="8">
    <location>
        <begin position="420"/>
        <end position="517"/>
    </location>
</feature>
<dbReference type="SMART" id="SM00487">
    <property type="entry name" value="DEXDc"/>
    <property type="match status" value="1"/>
</dbReference>
<dbReference type="InterPro" id="IPR007502">
    <property type="entry name" value="Helicase-assoc_dom"/>
</dbReference>
<dbReference type="CDD" id="cd17917">
    <property type="entry name" value="DEXHc_RHA-like"/>
    <property type="match status" value="1"/>
</dbReference>
<dbReference type="PROSITE" id="PS50908">
    <property type="entry name" value="RWD"/>
    <property type="match status" value="1"/>
</dbReference>
<feature type="compositionally biased region" description="Basic and acidic residues" evidence="6">
    <location>
        <begin position="13"/>
        <end position="36"/>
    </location>
</feature>
<dbReference type="PROSITE" id="PS50030">
    <property type="entry name" value="UBA"/>
    <property type="match status" value="1"/>
</dbReference>
<gene>
    <name evidence="11" type="primary">ucp12</name>
    <name evidence="11" type="ORF">OHK93_008756</name>
</gene>
<evidence type="ECO:0000256" key="4">
    <source>
        <dbReference type="ARBA" id="ARBA00022806"/>
    </source>
</evidence>
<sequence length="1394" mass="153332">MPKKGGRGGKSPFTHDEGDHIIFGDAKSSKKKEVAKPEASNNGTKQAANGTEEAAKRADTRALIGGASWTGKLPVNMLSEHCQKQKWFKPDYTMKNADGSFSSTVILRAKNPKTQETITLPPFMLPPEMKHLALQPSAVEARHFAATYALFRVCSMKNIHMMLPPVYRDLWKKEFQELKAVDVKEGRGWMYEADPFAARQERDQVKAVMAKKREERDKRMAKEAEEPIISLSSGGVVSHVSRNNLMKGWTKVPKVDMGKRMRADVEDLIRRHAVWNPYGIDLTHDERTTIIQELSSLGFRQRHVEEAVQECGDREEALEWLLIHVPEDDLPKWALPEGYTAGVSMASSNLKREATIKRLAEGGYGLELCARLLDECEGHQALAAEVLQDLLVGHDDSSVASMDGKLGGINGSESLSVWDEEVLTLEAIYGPRFRSVGEDIVELQLEIPTIQEIILHFRRSQKYPLRPPILAVLGKGLPSHMRLSAIRQSIHHAASSFLGDPMIFNLVEWLEAELPRIIDNPGSLKSVAAATSGYQSKDIDTHTPKKSWTRRRPAAIQTRAGTSESMNMLRLFNQRHETAQQQRMLAARASLPAWKLQDAILAAVNDHQVTIIAGETGSGKSTQAVQFILDDMIRRQAGATVNIVCTQPRRISALGLADRVSAERCSTVGDEVGYAIRGESKQSRNTKINFVTTGVLLRKLQTSGGSKDDLVASLADVSHVVVDEVHERGLDTDFLLVLLKGVLKIRKDLKVILMSATLDADVFKQYFGGNVALVEIEGRTYPVQDHYLDDVIRMTGFQAGRSSNRRTDDTEDDPDPSLSSTIQNIGMQINYDLIRATVEAIDMDLGTVIDGGILIFLPGTLEINRALNALRDLSDIHALPLHASLTPAEQKRVFPPAPRGKRKVIAATNVAETSITIEDIVAVIDLGKVKETSFDPSNNMVKLQEVWASRAACKQRRGRAGRVRDGECYKLYTRNAEAKMAERPEPEICRVPLEQLCLSVRAMGVTDIPSFLASALTPPQNSAVEGAIGLLHRMGALDGDHLTSLGRHLSMIPADLRCGKLLIHGTLFDCLEPCLTIASILTARPPFLSPQAKRDEAKAARTAFGPGQGDLLCDLRAYEGYASLKAEHTPYREIKSWCDNNFLSQQTLSDIATNRAQYLLSLKEIGFLPPSYTSPSQSNTTSPALLRALIASAFNPQIARIAFPDKKYAPSVSGAVELDPEARTIKFFTESPVLITPSSSTTGNRPPNPGPHSAATQQHPPSNRVFLHPSSTLFPPGSTPPQFAPPNPNYLSYFSALSTSKHFIRECSPLNAYALLLFGGKVEMDTAGRGLLVDGWLKVRAHPRIGALVGRLRGMLEGVLGGWVDEGDVGGREGMRREVVRVVGRLVEMDGMDA</sequence>
<dbReference type="Gene3D" id="3.40.50.300">
    <property type="entry name" value="P-loop containing nucleotide triphosphate hydrolases"/>
    <property type="match status" value="2"/>
</dbReference>
<dbReference type="InterPro" id="IPR056328">
    <property type="entry name" value="DSRM_DHX29"/>
</dbReference>
<dbReference type="EC" id="3.6.4.13" evidence="1"/>
<feature type="domain" description="UBA" evidence="7">
    <location>
        <begin position="283"/>
        <end position="324"/>
    </location>
</feature>
<dbReference type="InterPro" id="IPR014001">
    <property type="entry name" value="Helicase_ATP-bd"/>
</dbReference>
<dbReference type="Pfam" id="PF00271">
    <property type="entry name" value="Helicase_C"/>
    <property type="match status" value="1"/>
</dbReference>
<feature type="domain" description="Helicase ATP-binding" evidence="9">
    <location>
        <begin position="601"/>
        <end position="776"/>
    </location>
</feature>
<dbReference type="PANTHER" id="PTHR18934">
    <property type="entry name" value="ATP-DEPENDENT RNA HELICASE"/>
    <property type="match status" value="1"/>
</dbReference>
<evidence type="ECO:0000256" key="6">
    <source>
        <dbReference type="SAM" id="MobiDB-lite"/>
    </source>
</evidence>